<dbReference type="Pfam" id="PF02599">
    <property type="entry name" value="CsrA"/>
    <property type="match status" value="1"/>
</dbReference>
<evidence type="ECO:0000256" key="2">
    <source>
        <dbReference type="ARBA" id="ARBA00022491"/>
    </source>
</evidence>
<comment type="subcellular location">
    <subcellularLocation>
        <location evidence="5">Cytoplasm</location>
    </subcellularLocation>
</comment>
<organism evidence="6 8">
    <name type="scientific">Bremerella volcania</name>
    <dbReference type="NCBI Taxonomy" id="2527984"/>
    <lineage>
        <taxon>Bacteria</taxon>
        <taxon>Pseudomonadati</taxon>
        <taxon>Planctomycetota</taxon>
        <taxon>Planctomycetia</taxon>
        <taxon>Pirellulales</taxon>
        <taxon>Pirellulaceae</taxon>
        <taxon>Bremerella</taxon>
    </lineage>
</organism>
<evidence type="ECO:0000256" key="4">
    <source>
        <dbReference type="ARBA" id="ARBA00022884"/>
    </source>
</evidence>
<keyword evidence="8" id="KW-1185">Reference proteome</keyword>
<dbReference type="AlphaFoldDB" id="A0A518C5U1"/>
<dbReference type="KEGG" id="bvo:Pan97_16220"/>
<comment type="subunit">
    <text evidence="5">Homodimer; the beta-strands of each monomer intercalate to form a hydrophobic core, while the alpha-helices form wings that extend away from the core.</text>
</comment>
<keyword evidence="1 5" id="KW-0963">Cytoplasm</keyword>
<dbReference type="PANTHER" id="PTHR34984:SF1">
    <property type="entry name" value="CARBON STORAGE REGULATOR"/>
    <property type="match status" value="1"/>
</dbReference>
<name>A0A518C5U1_9BACT</name>
<gene>
    <name evidence="5" type="primary">csrA</name>
    <name evidence="6" type="ORF">Pan97_16030</name>
    <name evidence="7" type="ORF">Pan97_16220</name>
</gene>
<protein>
    <recommendedName>
        <fullName evidence="5">Translational regulator CsrA</fullName>
    </recommendedName>
</protein>
<dbReference type="KEGG" id="bvo:Pan97_16030"/>
<dbReference type="RefSeq" id="WP_174819542.1">
    <property type="nucleotide sequence ID" value="NZ_CP036289.1"/>
</dbReference>
<evidence type="ECO:0000313" key="7">
    <source>
        <dbReference type="EMBL" id="QDU74611.1"/>
    </source>
</evidence>
<comment type="function">
    <text evidence="5">A translational regulator that binds mRNA to regulate translation initiation and/or mRNA stability. Usually binds in the 5'-UTR at or near the Shine-Dalgarno sequence preventing ribosome-binding, thus repressing translation. Its main target seems to be the major flagellin gene, while its function is anatagonized by FliW.</text>
</comment>
<dbReference type="GO" id="GO:0048027">
    <property type="term" value="F:mRNA 5'-UTR binding"/>
    <property type="evidence" value="ECO:0007669"/>
    <property type="project" value="UniProtKB-UniRule"/>
</dbReference>
<dbReference type="SUPFAM" id="SSF117130">
    <property type="entry name" value="CsrA-like"/>
    <property type="match status" value="1"/>
</dbReference>
<keyword evidence="2 5" id="KW-0678">Repressor</keyword>
<dbReference type="NCBIfam" id="NF002469">
    <property type="entry name" value="PRK01712.1"/>
    <property type="match status" value="1"/>
</dbReference>
<reference evidence="8" key="1">
    <citation type="submission" date="2019-02" db="EMBL/GenBank/DDBJ databases">
        <title>Deep-cultivation of Planctomycetes and their phenomic and genomic characterization uncovers novel biology.</title>
        <authorList>
            <person name="Wiegand S."/>
            <person name="Jogler M."/>
            <person name="Boedeker C."/>
            <person name="Pinto D."/>
            <person name="Vollmers J."/>
            <person name="Rivas-Marin E."/>
            <person name="Kohn T."/>
            <person name="Peeters S.H."/>
            <person name="Heuer A."/>
            <person name="Rast P."/>
            <person name="Oberbeckmann S."/>
            <person name="Bunk B."/>
            <person name="Jeske O."/>
            <person name="Meyerdierks A."/>
            <person name="Storesund J.E."/>
            <person name="Kallscheuer N."/>
            <person name="Luecker S."/>
            <person name="Lage O.M."/>
            <person name="Pohl T."/>
            <person name="Merkel B.J."/>
            <person name="Hornburger P."/>
            <person name="Mueller R.-W."/>
            <person name="Bruemmer F."/>
            <person name="Labrenz M."/>
            <person name="Spormann A.M."/>
            <person name="Op den Camp H."/>
            <person name="Overmann J."/>
            <person name="Amann R."/>
            <person name="Jetten M.S.M."/>
            <person name="Mascher T."/>
            <person name="Medema M.H."/>
            <person name="Devos D.P."/>
            <person name="Kaster A.-K."/>
            <person name="Ovreas L."/>
            <person name="Rohde M."/>
            <person name="Galperin M.Y."/>
            <person name="Jogler C."/>
        </authorList>
    </citation>
    <scope>NUCLEOTIDE SEQUENCE [LARGE SCALE GENOMIC DNA]</scope>
    <source>
        <strain evidence="8">Pan97</strain>
    </source>
</reference>
<dbReference type="GO" id="GO:0044781">
    <property type="term" value="P:bacterial-type flagellum organization"/>
    <property type="evidence" value="ECO:0007669"/>
    <property type="project" value="UniProtKB-KW"/>
</dbReference>
<evidence type="ECO:0000256" key="1">
    <source>
        <dbReference type="ARBA" id="ARBA00022490"/>
    </source>
</evidence>
<sequence length="79" mass="8960">MLVLSRKAKQRIVIGENIELVVIAVNGDRVRLGFNAPSDVPIYREEVHRRIQTEQGGLFVADRCNRQTMVLQSQTTEPV</sequence>
<evidence type="ECO:0000313" key="8">
    <source>
        <dbReference type="Proteomes" id="UP000318626"/>
    </source>
</evidence>
<keyword evidence="3 5" id="KW-0810">Translation regulation</keyword>
<evidence type="ECO:0000256" key="5">
    <source>
        <dbReference type="HAMAP-Rule" id="MF_00167"/>
    </source>
</evidence>
<comment type="similarity">
    <text evidence="5">Belongs to the CsrA/RsmA family.</text>
</comment>
<dbReference type="HAMAP" id="MF_00167">
    <property type="entry name" value="CsrA"/>
    <property type="match status" value="1"/>
</dbReference>
<dbReference type="InterPro" id="IPR003751">
    <property type="entry name" value="CsrA"/>
</dbReference>
<dbReference type="GO" id="GO:0045947">
    <property type="term" value="P:negative regulation of translational initiation"/>
    <property type="evidence" value="ECO:0007669"/>
    <property type="project" value="UniProtKB-UniRule"/>
</dbReference>
<dbReference type="FunFam" id="2.60.40.4380:FF:000002">
    <property type="entry name" value="Translational regulator CsrA"/>
    <property type="match status" value="1"/>
</dbReference>
<dbReference type="PANTHER" id="PTHR34984">
    <property type="entry name" value="CARBON STORAGE REGULATOR"/>
    <property type="match status" value="1"/>
</dbReference>
<accession>A0A518C5U1</accession>
<dbReference type="EMBL" id="CP036289">
    <property type="protein sequence ID" value="QDU74593.1"/>
    <property type="molecule type" value="Genomic_DNA"/>
</dbReference>
<keyword evidence="4 5" id="KW-0694">RNA-binding</keyword>
<dbReference type="EMBL" id="CP036289">
    <property type="protein sequence ID" value="QDU74611.1"/>
    <property type="molecule type" value="Genomic_DNA"/>
</dbReference>
<dbReference type="GO" id="GO:1902208">
    <property type="term" value="P:regulation of bacterial-type flagellum assembly"/>
    <property type="evidence" value="ECO:0007669"/>
    <property type="project" value="UniProtKB-UniRule"/>
</dbReference>
<evidence type="ECO:0000256" key="3">
    <source>
        <dbReference type="ARBA" id="ARBA00022845"/>
    </source>
</evidence>
<dbReference type="Proteomes" id="UP000318626">
    <property type="component" value="Chromosome"/>
</dbReference>
<dbReference type="InterPro" id="IPR036107">
    <property type="entry name" value="CsrA_sf"/>
</dbReference>
<evidence type="ECO:0000313" key="6">
    <source>
        <dbReference type="EMBL" id="QDU74593.1"/>
    </source>
</evidence>
<dbReference type="GO" id="GO:0006109">
    <property type="term" value="P:regulation of carbohydrate metabolic process"/>
    <property type="evidence" value="ECO:0007669"/>
    <property type="project" value="InterPro"/>
</dbReference>
<dbReference type="NCBIfam" id="TIGR00202">
    <property type="entry name" value="csrA"/>
    <property type="match status" value="1"/>
</dbReference>
<dbReference type="Gene3D" id="2.60.40.4380">
    <property type="entry name" value="Translational regulator CsrA"/>
    <property type="match status" value="1"/>
</dbReference>
<proteinExistence type="inferred from homology"/>
<reference evidence="6" key="2">
    <citation type="journal article" date="2020" name="Antonie Van Leeuwenhoek">
        <title>Description of the novel planctomycetal genus Bremerella, containing Bremerella volcania sp. nov., isolated from an active volcanic site, and reclassification of Blastopirellula cremea as Bremerella cremea comb. nov.</title>
        <authorList>
            <person name="Rensink S."/>
            <person name="Wiegand S."/>
            <person name="Kallscheuer N."/>
            <person name="Rast P."/>
            <person name="Peeters S.H."/>
            <person name="Heuer A."/>
            <person name="Boedeker C."/>
            <person name="Jetten M.S.M."/>
            <person name="Rohde M."/>
            <person name="Jogler M."/>
            <person name="Jogler C."/>
        </authorList>
    </citation>
    <scope>NUCLEOTIDE SEQUENCE</scope>
    <source>
        <strain evidence="6">Pan97</strain>
    </source>
</reference>
<keyword evidence="5" id="KW-1005">Bacterial flagellum biogenesis</keyword>
<dbReference type="GO" id="GO:0005829">
    <property type="term" value="C:cytosol"/>
    <property type="evidence" value="ECO:0007669"/>
    <property type="project" value="TreeGrafter"/>
</dbReference>
<dbReference type="GO" id="GO:0006402">
    <property type="term" value="P:mRNA catabolic process"/>
    <property type="evidence" value="ECO:0007669"/>
    <property type="project" value="InterPro"/>
</dbReference>